<dbReference type="EMBL" id="BLRY01000043">
    <property type="protein sequence ID" value="GFP27551.1"/>
    <property type="molecule type" value="Genomic_DNA"/>
</dbReference>
<dbReference type="AlphaFoldDB" id="A0A6V8P9C1"/>
<dbReference type="Proteomes" id="UP000591948">
    <property type="component" value="Unassembled WGS sequence"/>
</dbReference>
<comment type="caution">
    <text evidence="1">The sequence shown here is derived from an EMBL/GenBank/DDBJ whole genome shotgun (WGS) entry which is preliminary data.</text>
</comment>
<gene>
    <name evidence="1" type="ORF">HKBW3S33_00963</name>
</gene>
<name>A0A6V8P9C1_9ACTN</name>
<reference evidence="1 2" key="1">
    <citation type="journal article" date="2020" name="Front. Microbiol.">
        <title>Single-cell genomics of novel Actinobacteria with the Wood-Ljungdahl pathway discovered in a serpentinizing system.</title>
        <authorList>
            <person name="Merino N."/>
            <person name="Kawai M."/>
            <person name="Boyd E.S."/>
            <person name="Colman D.R."/>
            <person name="McGlynn S.E."/>
            <person name="Nealson K.H."/>
            <person name="Kurokawa K."/>
            <person name="Hongoh Y."/>
        </authorList>
    </citation>
    <scope>NUCLEOTIDE SEQUENCE [LARGE SCALE GENOMIC DNA]</scope>
    <source>
        <strain evidence="1 2">S33</strain>
    </source>
</reference>
<evidence type="ECO:0000313" key="2">
    <source>
        <dbReference type="Proteomes" id="UP000591948"/>
    </source>
</evidence>
<evidence type="ECO:0000313" key="1">
    <source>
        <dbReference type="EMBL" id="GFP27551.1"/>
    </source>
</evidence>
<accession>A0A6V8P9C1</accession>
<keyword evidence="2" id="KW-1185">Reference proteome</keyword>
<protein>
    <submittedName>
        <fullName evidence="1">Uncharacterized protein</fullName>
    </submittedName>
</protein>
<sequence>MDLIISNYGTFIQLILALSTAMDLDEKVKLYHGWQVAVWASKMAEEAFPQQLTQVFLCSTGESLVR</sequence>
<organism evidence="1 2">
    <name type="scientific">Candidatus Hakubella thermalkaliphila</name>
    <dbReference type="NCBI Taxonomy" id="2754717"/>
    <lineage>
        <taxon>Bacteria</taxon>
        <taxon>Bacillati</taxon>
        <taxon>Actinomycetota</taxon>
        <taxon>Actinomycetota incertae sedis</taxon>
        <taxon>Candidatus Hakubellales</taxon>
        <taxon>Candidatus Hakubellaceae</taxon>
        <taxon>Candidatus Hakubella</taxon>
    </lineage>
</organism>
<dbReference type="RefSeq" id="WP_176233352.1">
    <property type="nucleotide sequence ID" value="NZ_BLRY01000043.1"/>
</dbReference>
<proteinExistence type="predicted"/>